<name>C1GEV9_PARBD</name>
<organism evidence="1 2">
    <name type="scientific">Paracoccidioides brasiliensis (strain Pb18)</name>
    <dbReference type="NCBI Taxonomy" id="502780"/>
    <lineage>
        <taxon>Eukaryota</taxon>
        <taxon>Fungi</taxon>
        <taxon>Dikarya</taxon>
        <taxon>Ascomycota</taxon>
        <taxon>Pezizomycotina</taxon>
        <taxon>Eurotiomycetes</taxon>
        <taxon>Eurotiomycetidae</taxon>
        <taxon>Onygenales</taxon>
        <taxon>Ajellomycetaceae</taxon>
        <taxon>Paracoccidioides</taxon>
    </lineage>
</organism>
<accession>C1GEV9</accession>
<dbReference type="Proteomes" id="UP000001628">
    <property type="component" value="Unassembled WGS sequence"/>
</dbReference>
<proteinExistence type="predicted"/>
<evidence type="ECO:0000313" key="1">
    <source>
        <dbReference type="EMBL" id="EEH49716.2"/>
    </source>
</evidence>
<dbReference type="KEGG" id="pbn:PADG_05795"/>
<keyword evidence="2" id="KW-1185">Reference proteome</keyword>
<dbReference type="InParanoid" id="C1GEV9"/>
<sequence>MLRCLYSFIKFMVNGRSDGIPYSRRTTCHGTRRLRIEQDSVALCQRRQQTENFTPLGLLGLDELINEPMSDNAGGPSPVGGMMMSDNVGRLRHIEISQPLAEPAFVDSVDKLGLAEIN</sequence>
<evidence type="ECO:0000313" key="2">
    <source>
        <dbReference type="Proteomes" id="UP000001628"/>
    </source>
</evidence>
<dbReference type="RefSeq" id="XP_010761217.1">
    <property type="nucleotide sequence ID" value="XM_010762915.1"/>
</dbReference>
<dbReference type="AlphaFoldDB" id="C1GEV9"/>
<dbReference type="VEuPathDB" id="FungiDB:PADG_05795"/>
<dbReference type="HOGENOM" id="CLU_2073874_0_0_1"/>
<dbReference type="EMBL" id="KN275963">
    <property type="protein sequence ID" value="EEH49716.2"/>
    <property type="molecule type" value="Genomic_DNA"/>
</dbReference>
<dbReference type="GeneID" id="22584660"/>
<protein>
    <submittedName>
        <fullName evidence="1">Uncharacterized protein</fullName>
    </submittedName>
</protein>
<reference evidence="1 2" key="1">
    <citation type="journal article" date="2011" name="PLoS Genet.">
        <title>Comparative genomic analysis of human fungal pathogens causing paracoccidioidomycosis.</title>
        <authorList>
            <person name="Desjardins C.A."/>
            <person name="Champion M.D."/>
            <person name="Holder J.W."/>
            <person name="Muszewska A."/>
            <person name="Goldberg J."/>
            <person name="Bailao A.M."/>
            <person name="Brigido M.M."/>
            <person name="Ferreira M.E."/>
            <person name="Garcia A.M."/>
            <person name="Grynberg M."/>
            <person name="Gujja S."/>
            <person name="Heiman D.I."/>
            <person name="Henn M.R."/>
            <person name="Kodira C.D."/>
            <person name="Leon-Narvaez H."/>
            <person name="Longo L.V."/>
            <person name="Ma L.J."/>
            <person name="Malavazi I."/>
            <person name="Matsuo A.L."/>
            <person name="Morais F.V."/>
            <person name="Pereira M."/>
            <person name="Rodriguez-Brito S."/>
            <person name="Sakthikumar S."/>
            <person name="Salem-Izacc S.M."/>
            <person name="Sykes S.M."/>
            <person name="Teixeira M.M."/>
            <person name="Vallejo M.C."/>
            <person name="Walter M.E."/>
            <person name="Yandava C."/>
            <person name="Young S."/>
            <person name="Zeng Q."/>
            <person name="Zucker J."/>
            <person name="Felipe M.S."/>
            <person name="Goldman G.H."/>
            <person name="Haas B.J."/>
            <person name="McEwen J.G."/>
            <person name="Nino-Vega G."/>
            <person name="Puccia R."/>
            <person name="San-Blas G."/>
            <person name="Soares C.M."/>
            <person name="Birren B.W."/>
            <person name="Cuomo C.A."/>
        </authorList>
    </citation>
    <scope>NUCLEOTIDE SEQUENCE [LARGE SCALE GENOMIC DNA]</scope>
    <source>
        <strain evidence="1 2">Pb18</strain>
    </source>
</reference>
<gene>
    <name evidence="1" type="ORF">PADG_05795</name>
</gene>